<protein>
    <recommendedName>
        <fullName evidence="3">Nucleotidyltransferase-like protein</fullName>
    </recommendedName>
</protein>
<accession>A0ABV8PXI4</accession>
<evidence type="ECO:0008006" key="3">
    <source>
        <dbReference type="Google" id="ProtNLM"/>
    </source>
</evidence>
<organism evidence="1 2">
    <name type="scientific">Parasediminibacterium paludis</name>
    <dbReference type="NCBI Taxonomy" id="908966"/>
    <lineage>
        <taxon>Bacteria</taxon>
        <taxon>Pseudomonadati</taxon>
        <taxon>Bacteroidota</taxon>
        <taxon>Chitinophagia</taxon>
        <taxon>Chitinophagales</taxon>
        <taxon>Chitinophagaceae</taxon>
        <taxon>Parasediminibacterium</taxon>
    </lineage>
</organism>
<proteinExistence type="predicted"/>
<sequence>MSLAVAYIKSRPLVSAEAAIALKALIYSDIFSYPLTLTEIFERSDIDSTESLQSALGELVQGGYVYFINGFYLLRNDIGLVEQRLKANNKATQYLRIAKWVTALIKHLPFVRGVMLSGSISKNYIDAQSDIDYFIITAPNRLWVCRLFFIICQKLLFFNRSKFFCYNYMIDEQHLTIQHRTYYSAMEIITLIPTYNGKTYRIFQRYNDWTKQYFPNANQYATQYVPHTQSILQQTLEALFNNSFGEWADKKLMLLTQNNWRKKMATRKFINANELELKRFTAKAHTQDHYCSIMSLFTNRLQQYESLLNIKFHQTFADSFHS</sequence>
<dbReference type="EMBL" id="JBHSDC010000027">
    <property type="protein sequence ID" value="MFC4232809.1"/>
    <property type="molecule type" value="Genomic_DNA"/>
</dbReference>
<name>A0ABV8PXI4_9BACT</name>
<reference evidence="2" key="1">
    <citation type="journal article" date="2019" name="Int. J. Syst. Evol. Microbiol.">
        <title>The Global Catalogue of Microorganisms (GCM) 10K type strain sequencing project: providing services to taxonomists for standard genome sequencing and annotation.</title>
        <authorList>
            <consortium name="The Broad Institute Genomics Platform"/>
            <consortium name="The Broad Institute Genome Sequencing Center for Infectious Disease"/>
            <person name="Wu L."/>
            <person name="Ma J."/>
        </authorList>
    </citation>
    <scope>NUCLEOTIDE SEQUENCE [LARGE SCALE GENOMIC DNA]</scope>
    <source>
        <strain evidence="2">CECT 8010</strain>
    </source>
</reference>
<evidence type="ECO:0000313" key="2">
    <source>
        <dbReference type="Proteomes" id="UP001595906"/>
    </source>
</evidence>
<comment type="caution">
    <text evidence="1">The sequence shown here is derived from an EMBL/GenBank/DDBJ whole genome shotgun (WGS) entry which is preliminary data.</text>
</comment>
<dbReference type="RefSeq" id="WP_379014805.1">
    <property type="nucleotide sequence ID" value="NZ_JBHSDC010000027.1"/>
</dbReference>
<keyword evidence="2" id="KW-1185">Reference proteome</keyword>
<gene>
    <name evidence="1" type="ORF">ACFOW1_12985</name>
</gene>
<dbReference type="Proteomes" id="UP001595906">
    <property type="component" value="Unassembled WGS sequence"/>
</dbReference>
<evidence type="ECO:0000313" key="1">
    <source>
        <dbReference type="EMBL" id="MFC4232809.1"/>
    </source>
</evidence>